<dbReference type="EMBL" id="KZ613743">
    <property type="protein sequence ID" value="PMD66715.1"/>
    <property type="molecule type" value="Genomic_DNA"/>
</dbReference>
<dbReference type="SUPFAM" id="SSF54373">
    <property type="entry name" value="FAD-linked reductases, C-terminal domain"/>
    <property type="match status" value="1"/>
</dbReference>
<dbReference type="Proteomes" id="UP000235371">
    <property type="component" value="Unassembled WGS sequence"/>
</dbReference>
<evidence type="ECO:0000313" key="2">
    <source>
        <dbReference type="EMBL" id="PMD66715.1"/>
    </source>
</evidence>
<dbReference type="RefSeq" id="XP_024743619.1">
    <property type="nucleotide sequence ID" value="XM_024882365.1"/>
</dbReference>
<reference evidence="2 3" key="1">
    <citation type="submission" date="2016-04" db="EMBL/GenBank/DDBJ databases">
        <title>A degradative enzymes factory behind the ericoid mycorrhizal symbiosis.</title>
        <authorList>
            <consortium name="DOE Joint Genome Institute"/>
            <person name="Martino E."/>
            <person name="Morin E."/>
            <person name="Grelet G."/>
            <person name="Kuo A."/>
            <person name="Kohler A."/>
            <person name="Daghino S."/>
            <person name="Barry K."/>
            <person name="Choi C."/>
            <person name="Cichocki N."/>
            <person name="Clum A."/>
            <person name="Copeland A."/>
            <person name="Hainaut M."/>
            <person name="Haridas S."/>
            <person name="Labutti K."/>
            <person name="Lindquist E."/>
            <person name="Lipzen A."/>
            <person name="Khouja H.-R."/>
            <person name="Murat C."/>
            <person name="Ohm R."/>
            <person name="Olson A."/>
            <person name="Spatafora J."/>
            <person name="Veneault-Fourrey C."/>
            <person name="Henrissat B."/>
            <person name="Grigoriev I."/>
            <person name="Martin F."/>
            <person name="Perotto S."/>
        </authorList>
    </citation>
    <scope>NUCLEOTIDE SEQUENCE [LARGE SCALE GENOMIC DNA]</scope>
    <source>
        <strain evidence="2 3">E</strain>
    </source>
</reference>
<name>A0A2J6TUM6_9HELO</name>
<accession>A0A2J6TUM6</accession>
<sequence length="245" mass="26926">MNSTIVKRILISTLPDGTKVAIGVELTSDQMLSAKRELILSAVHQDAATPHAFRHRSSRGTPTEGRSSETTWSFLSSGNSESRTRCFRWESAFNDPAFTTWSPLDWHTTASVDPEELKTALARDSGVSDREKEGLLSAARCHLGILMLYIGVPLNGTLVTAYALNLLPISRWAITLKPADIGDQPAIDHNHYATVSDQYRLRIAVRTFAKLMNTSPVVDLFAGEAVPPSFKTTHEESSDAESTRD</sequence>
<dbReference type="AlphaFoldDB" id="A0A2J6TUM6"/>
<dbReference type="InParanoid" id="A0A2J6TUM6"/>
<gene>
    <name evidence="2" type="ORF">K444DRAFT_624200</name>
</gene>
<dbReference type="STRING" id="1095630.A0A2J6TUM6"/>
<feature type="compositionally biased region" description="Polar residues" evidence="1">
    <location>
        <begin position="59"/>
        <end position="74"/>
    </location>
</feature>
<organism evidence="2 3">
    <name type="scientific">Hyaloscypha bicolor E</name>
    <dbReference type="NCBI Taxonomy" id="1095630"/>
    <lineage>
        <taxon>Eukaryota</taxon>
        <taxon>Fungi</taxon>
        <taxon>Dikarya</taxon>
        <taxon>Ascomycota</taxon>
        <taxon>Pezizomycotina</taxon>
        <taxon>Leotiomycetes</taxon>
        <taxon>Helotiales</taxon>
        <taxon>Hyaloscyphaceae</taxon>
        <taxon>Hyaloscypha</taxon>
        <taxon>Hyaloscypha bicolor</taxon>
    </lineage>
</organism>
<evidence type="ECO:0000256" key="1">
    <source>
        <dbReference type="SAM" id="MobiDB-lite"/>
    </source>
</evidence>
<dbReference type="Gene3D" id="3.30.560.10">
    <property type="entry name" value="Glucose Oxidase, domain 3"/>
    <property type="match status" value="1"/>
</dbReference>
<dbReference type="OrthoDB" id="269227at2759"/>
<proteinExistence type="predicted"/>
<protein>
    <submittedName>
        <fullName evidence="2">GMC oxidoreductase</fullName>
    </submittedName>
</protein>
<feature type="region of interest" description="Disordered" evidence="1">
    <location>
        <begin position="50"/>
        <end position="74"/>
    </location>
</feature>
<keyword evidence="3" id="KW-1185">Reference proteome</keyword>
<evidence type="ECO:0000313" key="3">
    <source>
        <dbReference type="Proteomes" id="UP000235371"/>
    </source>
</evidence>
<dbReference type="GeneID" id="36590442"/>